<keyword evidence="3" id="KW-0732">Signal</keyword>
<dbReference type="Pfam" id="PF20990">
    <property type="entry name" value="DUF2207_C"/>
    <property type="match status" value="1"/>
</dbReference>
<feature type="transmembrane region" description="Helical" evidence="2">
    <location>
        <begin position="477"/>
        <end position="496"/>
    </location>
</feature>
<feature type="transmembrane region" description="Helical" evidence="2">
    <location>
        <begin position="266"/>
        <end position="283"/>
    </location>
</feature>
<keyword evidence="2" id="KW-0812">Transmembrane</keyword>
<dbReference type="EMBL" id="JACSPO010000001">
    <property type="protein sequence ID" value="MBD8061809.1"/>
    <property type="molecule type" value="Genomic_DNA"/>
</dbReference>
<dbReference type="InterPro" id="IPR048389">
    <property type="entry name" value="YciQ-like_C"/>
</dbReference>
<evidence type="ECO:0000259" key="5">
    <source>
        <dbReference type="Pfam" id="PF20990"/>
    </source>
</evidence>
<organism evidence="6 7">
    <name type="scientific">Oceanitalea stevensii</name>
    <dbReference type="NCBI Taxonomy" id="2763072"/>
    <lineage>
        <taxon>Bacteria</taxon>
        <taxon>Bacillati</taxon>
        <taxon>Actinomycetota</taxon>
        <taxon>Actinomycetes</taxon>
        <taxon>Micrococcales</taxon>
        <taxon>Bogoriellaceae</taxon>
        <taxon>Georgenia</taxon>
    </lineage>
</organism>
<keyword evidence="7" id="KW-1185">Reference proteome</keyword>
<evidence type="ECO:0000313" key="6">
    <source>
        <dbReference type="EMBL" id="MBD8061809.1"/>
    </source>
</evidence>
<comment type="caution">
    <text evidence="6">The sequence shown here is derived from an EMBL/GenBank/DDBJ whole genome shotgun (WGS) entry which is preliminary data.</text>
</comment>
<dbReference type="Proteomes" id="UP000661894">
    <property type="component" value="Unassembled WGS sequence"/>
</dbReference>
<evidence type="ECO:0000256" key="3">
    <source>
        <dbReference type="SAM" id="SignalP"/>
    </source>
</evidence>
<feature type="region of interest" description="Disordered" evidence="1">
    <location>
        <begin position="600"/>
        <end position="636"/>
    </location>
</feature>
<feature type="signal peptide" evidence="3">
    <location>
        <begin position="1"/>
        <end position="27"/>
    </location>
</feature>
<feature type="chain" id="PRO_5046226310" evidence="3">
    <location>
        <begin position="28"/>
        <end position="636"/>
    </location>
</feature>
<feature type="domain" description="Predicted membrane protein YciQ-like C-terminal" evidence="5">
    <location>
        <begin position="324"/>
        <end position="556"/>
    </location>
</feature>
<keyword evidence="2" id="KW-1133">Transmembrane helix</keyword>
<evidence type="ECO:0000259" key="4">
    <source>
        <dbReference type="Pfam" id="PF09972"/>
    </source>
</evidence>
<name>A0ABR8Z0N6_9MICO</name>
<feature type="transmembrane region" description="Helical" evidence="2">
    <location>
        <begin position="448"/>
        <end position="471"/>
    </location>
</feature>
<feature type="domain" description="DUF2207" evidence="4">
    <location>
        <begin position="34"/>
        <end position="228"/>
    </location>
</feature>
<keyword evidence="2" id="KW-0472">Membrane</keyword>
<dbReference type="Pfam" id="PF09972">
    <property type="entry name" value="DUF2207"/>
    <property type="match status" value="1"/>
</dbReference>
<protein>
    <submittedName>
        <fullName evidence="6">DUF2207 domain-containing protein</fullName>
    </submittedName>
</protein>
<dbReference type="RefSeq" id="WP_251838867.1">
    <property type="nucleotide sequence ID" value="NZ_JACSPO010000001.1"/>
</dbReference>
<gene>
    <name evidence="6" type="ORF">H9624_05670</name>
</gene>
<feature type="compositionally biased region" description="Gly residues" evidence="1">
    <location>
        <begin position="610"/>
        <end position="636"/>
    </location>
</feature>
<sequence>MTRPSRVLAALALVLAGLLLLPPAATAASGDVVRQLDIAIDIRPDGTLEVTETYDWDFGTREGLGLTRMLDSRFDYAPDPDKVRVYEYGDFSASSPTGAPAGVWSTDEGARVRVDIGAPDGSDDRRSGRQTYVLSYTVDGALNAIRDDPAVPDQDELYWNATGHDWDVPVEQATVTVTGPADVVDHACYEGGRGSTAGCASLDADGGEVRATGGPLPSGSGMTVVAAFPPGTFAAVAPILEDRPEPLLWAGDGAAPTAARFVRDNLAWLTPLALLGPVLLAVLRVRRGRDLHFADLPPGVLPTPGTTPRVEVLHGDPAVAVRFTPPDGLRPGEVGALDEKTATTAHVSATLIDLAVRGFLQIHEAGTGWRGRPNDWLLVATPETARGDLRDYERTLLERVFAGRSQVRMSQLRNTFAGTLRTARRQLMGGLAQLFTGRVRGGGGSVLVLVRVVVVGLVLVTFGGGIAGAAVSGPATIVLVLAAGVVLAAFLLAWGLTRRARLQRSPVGRALHEQSRGFRLYLTTAEGHQLRFEEGEDIFSRYLPYAIVYEVAERWAGIFARLEAQGQQVAGPTWYVGTHGFRAGSFTTLGSALTSFSSTAGRTLSSTPGSSGGSGSRGGGGGFSGGGGGGGGGGGR</sequence>
<evidence type="ECO:0000256" key="1">
    <source>
        <dbReference type="SAM" id="MobiDB-lite"/>
    </source>
</evidence>
<reference evidence="6 7" key="1">
    <citation type="submission" date="2020-08" db="EMBL/GenBank/DDBJ databases">
        <title>A Genomic Blueprint of the Chicken Gut Microbiome.</title>
        <authorList>
            <person name="Gilroy R."/>
            <person name="Ravi A."/>
            <person name="Getino M."/>
            <person name="Pursley I."/>
            <person name="Horton D.L."/>
            <person name="Alikhan N.-F."/>
            <person name="Baker D."/>
            <person name="Gharbi K."/>
            <person name="Hall N."/>
            <person name="Watson M."/>
            <person name="Adriaenssens E.M."/>
            <person name="Foster-Nyarko E."/>
            <person name="Jarju S."/>
            <person name="Secka A."/>
            <person name="Antonio M."/>
            <person name="Oren A."/>
            <person name="Chaudhuri R."/>
            <person name="La Ragione R.M."/>
            <person name="Hildebrand F."/>
            <person name="Pallen M.J."/>
        </authorList>
    </citation>
    <scope>NUCLEOTIDE SEQUENCE [LARGE SCALE GENOMIC DNA]</scope>
    <source>
        <strain evidence="6 7">Sa1BUA1</strain>
    </source>
</reference>
<evidence type="ECO:0000313" key="7">
    <source>
        <dbReference type="Proteomes" id="UP000661894"/>
    </source>
</evidence>
<proteinExistence type="predicted"/>
<evidence type="ECO:0000256" key="2">
    <source>
        <dbReference type="SAM" id="Phobius"/>
    </source>
</evidence>
<dbReference type="InterPro" id="IPR018702">
    <property type="entry name" value="DUF2207"/>
</dbReference>
<accession>A0ABR8Z0N6</accession>